<dbReference type="AlphaFoldDB" id="A0A6G1EC12"/>
<comment type="caution">
    <text evidence="2">The sequence shown here is derived from an EMBL/GenBank/DDBJ whole genome shotgun (WGS) entry which is preliminary data.</text>
</comment>
<dbReference type="Proteomes" id="UP000479710">
    <property type="component" value="Unassembled WGS sequence"/>
</dbReference>
<evidence type="ECO:0000313" key="3">
    <source>
        <dbReference type="Proteomes" id="UP000479710"/>
    </source>
</evidence>
<name>A0A6G1EC12_9ORYZ</name>
<proteinExistence type="predicted"/>
<organism evidence="2 3">
    <name type="scientific">Oryza meyeriana var. granulata</name>
    <dbReference type="NCBI Taxonomy" id="110450"/>
    <lineage>
        <taxon>Eukaryota</taxon>
        <taxon>Viridiplantae</taxon>
        <taxon>Streptophyta</taxon>
        <taxon>Embryophyta</taxon>
        <taxon>Tracheophyta</taxon>
        <taxon>Spermatophyta</taxon>
        <taxon>Magnoliopsida</taxon>
        <taxon>Liliopsida</taxon>
        <taxon>Poales</taxon>
        <taxon>Poaceae</taxon>
        <taxon>BOP clade</taxon>
        <taxon>Oryzoideae</taxon>
        <taxon>Oryzeae</taxon>
        <taxon>Oryzinae</taxon>
        <taxon>Oryza</taxon>
        <taxon>Oryza meyeriana</taxon>
    </lineage>
</organism>
<feature type="region of interest" description="Disordered" evidence="1">
    <location>
        <begin position="1"/>
        <end position="39"/>
    </location>
</feature>
<protein>
    <submittedName>
        <fullName evidence="2">Uncharacterized protein</fullName>
    </submittedName>
</protein>
<evidence type="ECO:0000313" key="2">
    <source>
        <dbReference type="EMBL" id="KAF0922279.1"/>
    </source>
</evidence>
<keyword evidence="3" id="KW-1185">Reference proteome</keyword>
<sequence>MWRWHEEAAARRLRGREEGEEEAAAVRGDRGRSGGKIVSRKRKKLPTVEYGAPYVPVGDGADEEDFGVSIE</sequence>
<feature type="compositionally biased region" description="Basic and acidic residues" evidence="1">
    <location>
        <begin position="1"/>
        <end position="10"/>
    </location>
</feature>
<reference evidence="2 3" key="1">
    <citation type="submission" date="2019-11" db="EMBL/GenBank/DDBJ databases">
        <title>Whole genome sequence of Oryza granulata.</title>
        <authorList>
            <person name="Li W."/>
        </authorList>
    </citation>
    <scope>NUCLEOTIDE SEQUENCE [LARGE SCALE GENOMIC DNA]</scope>
    <source>
        <strain evidence="3">cv. Menghai</strain>
        <tissue evidence="2">Leaf</tissue>
    </source>
</reference>
<evidence type="ECO:0000256" key="1">
    <source>
        <dbReference type="SAM" id="MobiDB-lite"/>
    </source>
</evidence>
<accession>A0A6G1EC12</accession>
<dbReference type="EMBL" id="SPHZ02000004">
    <property type="protein sequence ID" value="KAF0922279.1"/>
    <property type="molecule type" value="Genomic_DNA"/>
</dbReference>
<gene>
    <name evidence="2" type="ORF">E2562_031170</name>
</gene>